<dbReference type="STRING" id="698738.OLEAN_C34800"/>
<dbReference type="AlphaFoldDB" id="R4YR16"/>
<dbReference type="Proteomes" id="UP000032749">
    <property type="component" value="Chromosome"/>
</dbReference>
<dbReference type="KEGG" id="oai:OLEAN_C34800"/>
<evidence type="ECO:0008006" key="3">
    <source>
        <dbReference type="Google" id="ProtNLM"/>
    </source>
</evidence>
<dbReference type="HOGENOM" id="CLU_116657_1_1_6"/>
<protein>
    <recommendedName>
        <fullName evidence="3">Dehydrogenase</fullName>
    </recommendedName>
</protein>
<dbReference type="OrthoDB" id="9793663at2"/>
<keyword evidence="2" id="KW-1185">Reference proteome</keyword>
<reference evidence="1 2" key="1">
    <citation type="journal article" date="2013" name="Nat. Commun.">
        <title>Genome sequence and functional genomic analysis of the oil-degrading bacterium Oleispira antarctica.</title>
        <authorList>
            <person name="Kube M."/>
            <person name="Chernikova T.N."/>
            <person name="Al-Ramahi Y."/>
            <person name="Beloqui A."/>
            <person name="Lopez-Cortez N."/>
            <person name="Guazzaroni M.E."/>
            <person name="Heipieper H.J."/>
            <person name="Klages S."/>
            <person name="Kotsyurbenko O.R."/>
            <person name="Langer I."/>
            <person name="Nechitaylo T.Y."/>
            <person name="Lunsdorf H."/>
            <person name="Fernandez M."/>
            <person name="Juarez S."/>
            <person name="Ciordia S."/>
            <person name="Singer A."/>
            <person name="Kagan O."/>
            <person name="Egorova O."/>
            <person name="Petit P.A."/>
            <person name="Stogios P."/>
            <person name="Kim Y."/>
            <person name="Tchigvintsev A."/>
            <person name="Flick R."/>
            <person name="Denaro R."/>
            <person name="Genovese M."/>
            <person name="Albar J.P."/>
            <person name="Reva O.N."/>
            <person name="Martinez-Gomariz M."/>
            <person name="Tran H."/>
            <person name="Ferrer M."/>
            <person name="Savchenko A."/>
            <person name="Yakunin A.F."/>
            <person name="Yakimov M.M."/>
            <person name="Golyshina O.V."/>
            <person name="Reinhardt R."/>
            <person name="Golyshin P.N."/>
        </authorList>
    </citation>
    <scope>NUCLEOTIDE SEQUENCE [LARGE SCALE GENOMIC DNA]</scope>
</reference>
<organism evidence="1 2">
    <name type="scientific">Oleispira antarctica RB-8</name>
    <dbReference type="NCBI Taxonomy" id="698738"/>
    <lineage>
        <taxon>Bacteria</taxon>
        <taxon>Pseudomonadati</taxon>
        <taxon>Pseudomonadota</taxon>
        <taxon>Gammaproteobacteria</taxon>
        <taxon>Oceanospirillales</taxon>
        <taxon>Oceanospirillaceae</taxon>
        <taxon>Oleispira</taxon>
    </lineage>
</organism>
<gene>
    <name evidence="1" type="ORF">OLEAN_C34800</name>
</gene>
<evidence type="ECO:0000313" key="2">
    <source>
        <dbReference type="Proteomes" id="UP000032749"/>
    </source>
</evidence>
<dbReference type="PANTHER" id="PTHR38774">
    <property type="entry name" value="CYTOPLASMIC PROTEIN-RELATED"/>
    <property type="match status" value="1"/>
</dbReference>
<accession>R4YR16</accession>
<dbReference type="Pfam" id="PF06853">
    <property type="entry name" value="DUF1249"/>
    <property type="match status" value="1"/>
</dbReference>
<dbReference type="InterPro" id="IPR009659">
    <property type="entry name" value="DUF1249"/>
</dbReference>
<sequence>MALNRRYVPDLKKMAAACEGNYIRLNKLMPDFELGYEKSFFISGDTPSESPEYEARIHLKVIESFPYTSTIEVVQKGICPDWIQPPCMIVRVYHDARSAEVTSYQNQKRIHGKYQYPNPQMRMPDEKAQLNQFLAEWLTHCLKYGHAEVALDFAPLR</sequence>
<evidence type="ECO:0000313" key="1">
    <source>
        <dbReference type="EMBL" id="CCK77656.1"/>
    </source>
</evidence>
<dbReference type="PANTHER" id="PTHR38774:SF1">
    <property type="entry name" value="CYTOPLASMIC PROTEIN"/>
    <property type="match status" value="1"/>
</dbReference>
<dbReference type="EMBL" id="FO203512">
    <property type="protein sequence ID" value="CCK77656.1"/>
    <property type="molecule type" value="Genomic_DNA"/>
</dbReference>
<name>R4YR16_OLEAN</name>
<proteinExistence type="predicted"/>